<feature type="domain" description="Contractile injection system tube protein N-terminal" evidence="1">
    <location>
        <begin position="3"/>
        <end position="163"/>
    </location>
</feature>
<organism evidence="2 3">
    <name type="scientific">Roseovarius aestuarii</name>
    <dbReference type="NCBI Taxonomy" id="475083"/>
    <lineage>
        <taxon>Bacteria</taxon>
        <taxon>Pseudomonadati</taxon>
        <taxon>Pseudomonadota</taxon>
        <taxon>Alphaproteobacteria</taxon>
        <taxon>Rhodobacterales</taxon>
        <taxon>Roseobacteraceae</taxon>
        <taxon>Roseovarius</taxon>
    </lineage>
</organism>
<dbReference type="OrthoDB" id="9815939at2"/>
<evidence type="ECO:0000259" key="1">
    <source>
        <dbReference type="Pfam" id="PF19266"/>
    </source>
</evidence>
<proteinExistence type="predicted"/>
<evidence type="ECO:0000313" key="2">
    <source>
        <dbReference type="EMBL" id="SMC10663.1"/>
    </source>
</evidence>
<protein>
    <recommendedName>
        <fullName evidence="1">Contractile injection system tube protein N-terminal domain-containing protein</fullName>
    </recommendedName>
</protein>
<dbReference type="InterPro" id="IPR045361">
    <property type="entry name" value="CIS_tube_prot_N"/>
</dbReference>
<dbReference type="Proteomes" id="UP000193224">
    <property type="component" value="Unassembled WGS sequence"/>
</dbReference>
<sequence length="226" mass="25211">MTKLKITRCEISGGDIVPMSGDDNIFNATINPSAFSRKYKTRFSGVDGDTAIGKSKPVPKYDRSDPEELSLTITLDGTGVVPDAADTTVTDQLEQLRNVAYSYDGDNHEPNPVEIEWGDGLSDFQGRMTGLDVDYSLFQTDGTPLRATVKMTFIEALTEEMEAKESNDKSPDLTHILQVREGDTLPLMCQRVYKDVSKYLEIARFNDLDGFRDLQPGTLLRFPPMR</sequence>
<dbReference type="AlphaFoldDB" id="A0A1X7BM27"/>
<dbReference type="Pfam" id="PF19266">
    <property type="entry name" value="CIS_tube"/>
    <property type="match status" value="1"/>
</dbReference>
<gene>
    <name evidence="2" type="ORF">ROA7745_00470</name>
</gene>
<dbReference type="RefSeq" id="WP_085798604.1">
    <property type="nucleotide sequence ID" value="NZ_FWXB01000001.1"/>
</dbReference>
<name>A0A1X7BM27_9RHOB</name>
<reference evidence="2 3" key="1">
    <citation type="submission" date="2017-03" db="EMBL/GenBank/DDBJ databases">
        <authorList>
            <person name="Afonso C.L."/>
            <person name="Miller P.J."/>
            <person name="Scott M.A."/>
            <person name="Spackman E."/>
            <person name="Goraichik I."/>
            <person name="Dimitrov K.M."/>
            <person name="Suarez D.L."/>
            <person name="Swayne D.E."/>
        </authorList>
    </citation>
    <scope>NUCLEOTIDE SEQUENCE [LARGE SCALE GENOMIC DNA]</scope>
    <source>
        <strain evidence="2 3">CECT 7745</strain>
    </source>
</reference>
<evidence type="ECO:0000313" key="3">
    <source>
        <dbReference type="Proteomes" id="UP000193224"/>
    </source>
</evidence>
<accession>A0A1X7BM27</accession>
<dbReference type="EMBL" id="FWXB01000001">
    <property type="protein sequence ID" value="SMC10663.1"/>
    <property type="molecule type" value="Genomic_DNA"/>
</dbReference>
<keyword evidence="3" id="KW-1185">Reference proteome</keyword>